<dbReference type="GeneID" id="28732881"/>
<feature type="domain" description="NodB homology" evidence="1">
    <location>
        <begin position="83"/>
        <end position="321"/>
    </location>
</feature>
<dbReference type="SUPFAM" id="SSF88713">
    <property type="entry name" value="Glycoside hydrolase/deacetylase"/>
    <property type="match status" value="1"/>
</dbReference>
<dbReference type="STRING" id="1664694.A0A0N1H226"/>
<dbReference type="GO" id="GO:0016810">
    <property type="term" value="F:hydrolase activity, acting on carbon-nitrogen (but not peptide) bonds"/>
    <property type="evidence" value="ECO:0007669"/>
    <property type="project" value="InterPro"/>
</dbReference>
<reference evidence="2 3" key="1">
    <citation type="submission" date="2015-06" db="EMBL/GenBank/DDBJ databases">
        <title>Draft genome of the ant-associated black yeast Phialophora attae CBS 131958.</title>
        <authorList>
            <person name="Moreno L.F."/>
            <person name="Stielow B.J."/>
            <person name="de Hoog S."/>
            <person name="Vicente V.A."/>
            <person name="Weiss V.A."/>
            <person name="de Vries M."/>
            <person name="Cruz L.M."/>
            <person name="Souza E.M."/>
        </authorList>
    </citation>
    <scope>NUCLEOTIDE SEQUENCE [LARGE SCALE GENOMIC DNA]</scope>
    <source>
        <strain evidence="2 3">CBS 131958</strain>
    </source>
</reference>
<dbReference type="Pfam" id="PF01522">
    <property type="entry name" value="Polysacc_deac_1"/>
    <property type="match status" value="1"/>
</dbReference>
<gene>
    <name evidence="2" type="ORF">AB675_12097</name>
</gene>
<dbReference type="Gene3D" id="3.20.20.370">
    <property type="entry name" value="Glycoside hydrolase/deacetylase"/>
    <property type="match status" value="1"/>
</dbReference>
<comment type="caution">
    <text evidence="2">The sequence shown here is derived from an EMBL/GenBank/DDBJ whole genome shotgun (WGS) entry which is preliminary data.</text>
</comment>
<accession>A0A0N1H226</accession>
<dbReference type="VEuPathDB" id="FungiDB:AB675_12097"/>
<evidence type="ECO:0000259" key="1">
    <source>
        <dbReference type="PROSITE" id="PS51677"/>
    </source>
</evidence>
<dbReference type="OrthoDB" id="9970124at2759"/>
<dbReference type="GO" id="GO:0005975">
    <property type="term" value="P:carbohydrate metabolic process"/>
    <property type="evidence" value="ECO:0007669"/>
    <property type="project" value="InterPro"/>
</dbReference>
<dbReference type="PANTHER" id="PTHR43123">
    <property type="entry name" value="POLYSACCHARIDE DEACETYLASE-RELATED"/>
    <property type="match status" value="1"/>
</dbReference>
<proteinExistence type="predicted"/>
<dbReference type="AlphaFoldDB" id="A0A0N1H226"/>
<dbReference type="InterPro" id="IPR002509">
    <property type="entry name" value="NODB_dom"/>
</dbReference>
<protein>
    <submittedName>
        <fullName evidence="2">Chitin deacetylase 1</fullName>
    </submittedName>
</protein>
<dbReference type="PANTHER" id="PTHR43123:SF1">
    <property type="entry name" value="POLYSACCHARIDE DEACETYLASE-RELATED"/>
    <property type="match status" value="1"/>
</dbReference>
<organism evidence="2 3">
    <name type="scientific">Cyphellophora attinorum</name>
    <dbReference type="NCBI Taxonomy" id="1664694"/>
    <lineage>
        <taxon>Eukaryota</taxon>
        <taxon>Fungi</taxon>
        <taxon>Dikarya</taxon>
        <taxon>Ascomycota</taxon>
        <taxon>Pezizomycotina</taxon>
        <taxon>Eurotiomycetes</taxon>
        <taxon>Chaetothyriomycetidae</taxon>
        <taxon>Chaetothyriales</taxon>
        <taxon>Cyphellophoraceae</taxon>
        <taxon>Cyphellophora</taxon>
    </lineage>
</organism>
<sequence>MATPGPRPFEISTDHYDFPRDLTGYGPNPPPAPWPNNAALALSFVINYEEGGENCVLHGDPTSEAALWESAARYPPRQQARAVNVESDYEYGSRVGVWRIMKLFEKHGFKWTVYAVGMAAEKNPEVVKRTLAGGSEIASHCYRWVNYEDWDPVREKETIVKGIESLKALSGQVPKGWYYGRLSSQSRALVWDVYDEMGEELVWQSDSYSDDIPYWVDVPRELDMIKKGERKKEDAKGMLMVPYTYDVNDFKFHTPTGWGGPGDFFHHMKNAFDVLYEEGREGTPKMMTVGLHCRIIGKPGRFRELQRFCEYVASKEGVWVTTREEIAKVWREKRPYKIGEL</sequence>
<dbReference type="PROSITE" id="PS51677">
    <property type="entry name" value="NODB"/>
    <property type="match status" value="1"/>
</dbReference>
<dbReference type="EMBL" id="LFJN01000019">
    <property type="protein sequence ID" value="KPI38384.1"/>
    <property type="molecule type" value="Genomic_DNA"/>
</dbReference>
<dbReference type="Proteomes" id="UP000038010">
    <property type="component" value="Unassembled WGS sequence"/>
</dbReference>
<dbReference type="InterPro" id="IPR011330">
    <property type="entry name" value="Glyco_hydro/deAcase_b/a-brl"/>
</dbReference>
<evidence type="ECO:0000313" key="3">
    <source>
        <dbReference type="Proteomes" id="UP000038010"/>
    </source>
</evidence>
<keyword evidence="3" id="KW-1185">Reference proteome</keyword>
<dbReference type="RefSeq" id="XP_017998347.1">
    <property type="nucleotide sequence ID" value="XM_018141000.1"/>
</dbReference>
<evidence type="ECO:0000313" key="2">
    <source>
        <dbReference type="EMBL" id="KPI38384.1"/>
    </source>
</evidence>
<name>A0A0N1H226_9EURO</name>